<gene>
    <name evidence="1" type="ORF">GCM10010324_19140</name>
</gene>
<accession>A0ABQ2Y8V7</accession>
<protein>
    <submittedName>
        <fullName evidence="1">Uncharacterized protein</fullName>
    </submittedName>
</protein>
<keyword evidence="2" id="KW-1185">Reference proteome</keyword>
<evidence type="ECO:0000313" key="2">
    <source>
        <dbReference type="Proteomes" id="UP000659223"/>
    </source>
</evidence>
<sequence length="230" mass="25370">MTVINLRHGGHASDTCPRCHRVRSKLHGIPELTDSPELREKVIGPIWTNLKTDRDLLDGRDRDWFMMGVLEAKIGNKEHLLVASSGGPNNLPWITGKHLKGIAYKRGWTLAETPESRIAVPATQNGWRTVMGMDVQLAGVPVQNIGQPCAAVKLLLKLAELNTAHEKVRDLHISEQVVVYGDRIPPNMRQYHGKGADGSPSSTWTAHSCAQCEARIPYLICDVPANQILA</sequence>
<name>A0ABQ2Y8V7_9ACTN</name>
<evidence type="ECO:0000313" key="1">
    <source>
        <dbReference type="EMBL" id="GGX73973.1"/>
    </source>
</evidence>
<dbReference type="Proteomes" id="UP000659223">
    <property type="component" value="Unassembled WGS sequence"/>
</dbReference>
<organism evidence="1 2">
    <name type="scientific">Streptomyces hiroshimensis</name>
    <dbReference type="NCBI Taxonomy" id="66424"/>
    <lineage>
        <taxon>Bacteria</taxon>
        <taxon>Bacillati</taxon>
        <taxon>Actinomycetota</taxon>
        <taxon>Actinomycetes</taxon>
        <taxon>Kitasatosporales</taxon>
        <taxon>Streptomycetaceae</taxon>
        <taxon>Streptomyces</taxon>
    </lineage>
</organism>
<reference evidence="2" key="1">
    <citation type="journal article" date="2019" name="Int. J. Syst. Evol. Microbiol.">
        <title>The Global Catalogue of Microorganisms (GCM) 10K type strain sequencing project: providing services to taxonomists for standard genome sequencing and annotation.</title>
        <authorList>
            <consortium name="The Broad Institute Genomics Platform"/>
            <consortium name="The Broad Institute Genome Sequencing Center for Infectious Disease"/>
            <person name="Wu L."/>
            <person name="Ma J."/>
        </authorList>
    </citation>
    <scope>NUCLEOTIDE SEQUENCE [LARGE SCALE GENOMIC DNA]</scope>
    <source>
        <strain evidence="2">JCM 4586</strain>
    </source>
</reference>
<comment type="caution">
    <text evidence="1">The sequence shown here is derived from an EMBL/GenBank/DDBJ whole genome shotgun (WGS) entry which is preliminary data.</text>
</comment>
<dbReference type="EMBL" id="BMUT01000003">
    <property type="protein sequence ID" value="GGX73973.1"/>
    <property type="molecule type" value="Genomic_DNA"/>
</dbReference>
<proteinExistence type="predicted"/>